<dbReference type="AlphaFoldDB" id="A0A6M3MDR4"/>
<reference evidence="4" key="1">
    <citation type="submission" date="2020-03" db="EMBL/GenBank/DDBJ databases">
        <title>The deep terrestrial virosphere.</title>
        <authorList>
            <person name="Holmfeldt K."/>
            <person name="Nilsson E."/>
            <person name="Simone D."/>
            <person name="Lopez-Fernandez M."/>
            <person name="Wu X."/>
            <person name="de Brujin I."/>
            <person name="Lundin D."/>
            <person name="Andersson A."/>
            <person name="Bertilsson S."/>
            <person name="Dopson M."/>
        </authorList>
    </citation>
    <scope>NUCLEOTIDE SEQUENCE</scope>
    <source>
        <strain evidence="4">MM171B00703</strain>
    </source>
</reference>
<protein>
    <submittedName>
        <fullName evidence="4">Putative capsid protein</fullName>
    </submittedName>
</protein>
<dbReference type="GO" id="GO:0044423">
    <property type="term" value="C:virion component"/>
    <property type="evidence" value="ECO:0007669"/>
    <property type="project" value="UniProtKB-KW"/>
</dbReference>
<evidence type="ECO:0000313" key="4">
    <source>
        <dbReference type="EMBL" id="QJB03436.1"/>
    </source>
</evidence>
<feature type="domain" description="Phage capsid-like C-terminal" evidence="3">
    <location>
        <begin position="4"/>
        <end position="132"/>
    </location>
</feature>
<name>A0A6M3MDR4_9ZZZZ</name>
<dbReference type="SUPFAM" id="SSF56563">
    <property type="entry name" value="Major capsid protein gp5"/>
    <property type="match status" value="1"/>
</dbReference>
<evidence type="ECO:0000259" key="3">
    <source>
        <dbReference type="Pfam" id="PF05065"/>
    </source>
</evidence>
<accession>A0A6M3MDR4</accession>
<dbReference type="Pfam" id="PF05065">
    <property type="entry name" value="Phage_capsid"/>
    <property type="match status" value="1"/>
</dbReference>
<sequence length="135" mass="15653">MITKVFDDIINLIYALPSKYRNRASFLVNNVNIREMRKIKDSQNRYIWQEAVAPGQPSTVYGYPVIENNWVPESEIYFGDWKLGYWLGDRRKMSVLTTNIGGSAWEHDQIGIRVVERIAGNCVLEEAMRKLTTIP</sequence>
<proteinExistence type="predicted"/>
<organism evidence="4">
    <name type="scientific">viral metagenome</name>
    <dbReference type="NCBI Taxonomy" id="1070528"/>
    <lineage>
        <taxon>unclassified sequences</taxon>
        <taxon>metagenomes</taxon>
        <taxon>organismal metagenomes</taxon>
    </lineage>
</organism>
<dbReference type="NCBIfam" id="TIGR01554">
    <property type="entry name" value="major_cap_HK97"/>
    <property type="match status" value="1"/>
</dbReference>
<dbReference type="InterPro" id="IPR024455">
    <property type="entry name" value="Phage_capsid"/>
</dbReference>
<evidence type="ECO:0000256" key="2">
    <source>
        <dbReference type="ARBA" id="ARBA00022844"/>
    </source>
</evidence>
<gene>
    <name evidence="4" type="ORF">MM171B00703_0006</name>
</gene>
<keyword evidence="2" id="KW-0946">Virion</keyword>
<evidence type="ECO:0000256" key="1">
    <source>
        <dbReference type="ARBA" id="ARBA00004328"/>
    </source>
</evidence>
<dbReference type="InterPro" id="IPR054612">
    <property type="entry name" value="Phage_capsid-like_C"/>
</dbReference>
<dbReference type="EMBL" id="MT143846">
    <property type="protein sequence ID" value="QJB03436.1"/>
    <property type="molecule type" value="Genomic_DNA"/>
</dbReference>
<comment type="subcellular location">
    <subcellularLocation>
        <location evidence="1">Virion</location>
    </subcellularLocation>
</comment>
<dbReference type="Gene3D" id="3.30.2320.10">
    <property type="entry name" value="hypothetical protein PF0899 domain"/>
    <property type="match status" value="1"/>
</dbReference>